<evidence type="ECO:0000313" key="2">
    <source>
        <dbReference type="EMBL" id="CAA9468336.1"/>
    </source>
</evidence>
<accession>A0A6J4RGL6</accession>
<sequence>AERERVGSRRANLGLQRVDQKQEGLHHTGDDLLHALLLRVAVSGGVHDGVEREGDRPAHASVHLRVRAVRDDLDHHAPLRQPGEQVGRPGGAGAGRGRGRRRRGAL</sequence>
<feature type="region of interest" description="Disordered" evidence="1">
    <location>
        <begin position="72"/>
        <end position="106"/>
    </location>
</feature>
<proteinExistence type="predicted"/>
<feature type="compositionally biased region" description="Basic residues" evidence="1">
    <location>
        <begin position="97"/>
        <end position="106"/>
    </location>
</feature>
<organism evidence="2">
    <name type="scientific">uncultured Rubrobacteraceae bacterium</name>
    <dbReference type="NCBI Taxonomy" id="349277"/>
    <lineage>
        <taxon>Bacteria</taxon>
        <taxon>Bacillati</taxon>
        <taxon>Actinomycetota</taxon>
        <taxon>Rubrobacteria</taxon>
        <taxon>Rubrobacterales</taxon>
        <taxon>Rubrobacteraceae</taxon>
        <taxon>environmental samples</taxon>
    </lineage>
</organism>
<name>A0A6J4RGL6_9ACTN</name>
<reference evidence="2" key="1">
    <citation type="submission" date="2020-02" db="EMBL/GenBank/DDBJ databases">
        <authorList>
            <person name="Meier V. D."/>
        </authorList>
    </citation>
    <scope>NUCLEOTIDE SEQUENCE</scope>
    <source>
        <strain evidence="2">AVDCRST_MAG02</strain>
    </source>
</reference>
<evidence type="ECO:0000256" key="1">
    <source>
        <dbReference type="SAM" id="MobiDB-lite"/>
    </source>
</evidence>
<dbReference type="AlphaFoldDB" id="A0A6J4RGL6"/>
<protein>
    <submittedName>
        <fullName evidence="2">Uncharacterized protein</fullName>
    </submittedName>
</protein>
<feature type="non-terminal residue" evidence="2">
    <location>
        <position position="1"/>
    </location>
</feature>
<dbReference type="EMBL" id="CADCVH010000101">
    <property type="protein sequence ID" value="CAA9468336.1"/>
    <property type="molecule type" value="Genomic_DNA"/>
</dbReference>
<feature type="non-terminal residue" evidence="2">
    <location>
        <position position="106"/>
    </location>
</feature>
<gene>
    <name evidence="2" type="ORF">AVDCRST_MAG02-3384</name>
</gene>
<feature type="region of interest" description="Disordered" evidence="1">
    <location>
        <begin position="1"/>
        <end position="26"/>
    </location>
</feature>